<keyword evidence="4" id="KW-1185">Reference proteome</keyword>
<evidence type="ECO:0000313" key="3">
    <source>
        <dbReference type="Ensembl" id="ENSKMAP00000029221.1"/>
    </source>
</evidence>
<reference evidence="3" key="1">
    <citation type="submission" date="2025-08" db="UniProtKB">
        <authorList>
            <consortium name="Ensembl"/>
        </authorList>
    </citation>
    <scope>IDENTIFICATION</scope>
</reference>
<feature type="region of interest" description="Disordered" evidence="1">
    <location>
        <begin position="28"/>
        <end position="69"/>
    </location>
</feature>
<protein>
    <recommendedName>
        <fullName evidence="5">Biopolymer transporter ExbD</fullName>
    </recommendedName>
</protein>
<dbReference type="Ensembl" id="ENSKMAT00000029586.1">
    <property type="protein sequence ID" value="ENSKMAP00000029221.1"/>
    <property type="gene ID" value="ENSKMAG00000021654.1"/>
</dbReference>
<feature type="compositionally biased region" description="Polar residues" evidence="1">
    <location>
        <begin position="39"/>
        <end position="54"/>
    </location>
</feature>
<keyword evidence="2" id="KW-0732">Signal</keyword>
<organism evidence="3 4">
    <name type="scientific">Kryptolebias marmoratus</name>
    <name type="common">Mangrove killifish</name>
    <name type="synonym">Rivulus marmoratus</name>
    <dbReference type="NCBI Taxonomy" id="37003"/>
    <lineage>
        <taxon>Eukaryota</taxon>
        <taxon>Metazoa</taxon>
        <taxon>Chordata</taxon>
        <taxon>Craniata</taxon>
        <taxon>Vertebrata</taxon>
        <taxon>Euteleostomi</taxon>
        <taxon>Actinopterygii</taxon>
        <taxon>Neopterygii</taxon>
        <taxon>Teleostei</taxon>
        <taxon>Neoteleostei</taxon>
        <taxon>Acanthomorphata</taxon>
        <taxon>Ovalentaria</taxon>
        <taxon>Atherinomorphae</taxon>
        <taxon>Cyprinodontiformes</taxon>
        <taxon>Rivulidae</taxon>
        <taxon>Kryptolebias</taxon>
    </lineage>
</organism>
<evidence type="ECO:0008006" key="5">
    <source>
        <dbReference type="Google" id="ProtNLM"/>
    </source>
</evidence>
<dbReference type="Proteomes" id="UP000264800">
    <property type="component" value="Unplaced"/>
</dbReference>
<dbReference type="Pfam" id="PF05250">
    <property type="entry name" value="UPF0193"/>
    <property type="match status" value="1"/>
</dbReference>
<proteinExistence type="predicted"/>
<evidence type="ECO:0000256" key="1">
    <source>
        <dbReference type="SAM" id="MobiDB-lite"/>
    </source>
</evidence>
<dbReference type="STRING" id="37003.ENSKMAP00000029221"/>
<dbReference type="AlphaFoldDB" id="A0A3Q3BIG8"/>
<reference evidence="3" key="2">
    <citation type="submission" date="2025-09" db="UniProtKB">
        <authorList>
            <consortium name="Ensembl"/>
        </authorList>
    </citation>
    <scope>IDENTIFICATION</scope>
</reference>
<dbReference type="PANTHER" id="PTHR28348:SF1">
    <property type="entry name" value="UPF0193 PROTEIN EVG1"/>
    <property type="match status" value="1"/>
</dbReference>
<feature type="signal peptide" evidence="2">
    <location>
        <begin position="1"/>
        <end position="27"/>
    </location>
</feature>
<evidence type="ECO:0000256" key="2">
    <source>
        <dbReference type="SAM" id="SignalP"/>
    </source>
</evidence>
<dbReference type="PANTHER" id="PTHR28348">
    <property type="entry name" value="UPF0193 PROTEIN EVG1"/>
    <property type="match status" value="1"/>
</dbReference>
<accession>A0A3Q3BIG8</accession>
<dbReference type="GeneTree" id="ENSGT00940000175885"/>
<evidence type="ECO:0000313" key="4">
    <source>
        <dbReference type="Proteomes" id="UP000264800"/>
    </source>
</evidence>
<dbReference type="InterPro" id="IPR007914">
    <property type="entry name" value="UPF0193"/>
</dbReference>
<feature type="chain" id="PRO_5018717444" description="Biopolymer transporter ExbD" evidence="2">
    <location>
        <begin position="28"/>
        <end position="143"/>
    </location>
</feature>
<name>A0A3Q3BIG8_KRYMA</name>
<sequence length="143" mass="16300">MENVPSVFDLTLMFLLLMIVYAPPLSSSPGRPARIHPPASTQRRSAESCRSGSSYERERFCPGPTRTFPRRPDAAHRGYLLLNEIEERRQFLAEMAALGQEKQYVDIINTEISQRTWRTELDAVETPEKGAAERKRRTSCCSI</sequence>